<proteinExistence type="inferred from homology"/>
<evidence type="ECO:0000313" key="9">
    <source>
        <dbReference type="Proteomes" id="UP001250932"/>
    </source>
</evidence>
<protein>
    <recommendedName>
        <fullName evidence="5">Flagellar hook-associated protein 2</fullName>
        <shortName evidence="5">HAP2</shortName>
    </recommendedName>
    <alternativeName>
        <fullName evidence="5">Flagellar cap protein</fullName>
    </alternativeName>
</protein>
<organism evidence="8 9">
    <name type="scientific">Candidatus Nitronereus thalassa</name>
    <dbReference type="NCBI Taxonomy" id="3020898"/>
    <lineage>
        <taxon>Bacteria</taxon>
        <taxon>Pseudomonadati</taxon>
        <taxon>Nitrospirota</taxon>
        <taxon>Nitrospiria</taxon>
        <taxon>Nitrospirales</taxon>
        <taxon>Nitrospiraceae</taxon>
        <taxon>Candidatus Nitronereus</taxon>
    </lineage>
</organism>
<feature type="domain" description="Flagellar hook-associated protein 2 N-terminal" evidence="6">
    <location>
        <begin position="11"/>
        <end position="111"/>
    </location>
</feature>
<evidence type="ECO:0000259" key="7">
    <source>
        <dbReference type="Pfam" id="PF07195"/>
    </source>
</evidence>
<dbReference type="InterPro" id="IPR040026">
    <property type="entry name" value="FliD"/>
</dbReference>
<comment type="similarity">
    <text evidence="1 5">Belongs to the FliD family.</text>
</comment>
<evidence type="ECO:0000259" key="6">
    <source>
        <dbReference type="Pfam" id="PF02465"/>
    </source>
</evidence>
<comment type="subunit">
    <text evidence="2 5">Homopentamer.</text>
</comment>
<keyword evidence="9" id="KW-1185">Reference proteome</keyword>
<feature type="domain" description="Flagellar hook-associated protein 2 C-terminal" evidence="7">
    <location>
        <begin position="338"/>
        <end position="509"/>
    </location>
</feature>
<dbReference type="Pfam" id="PF02465">
    <property type="entry name" value="FliD_N"/>
    <property type="match status" value="1"/>
</dbReference>
<sequence>MGLTSATGLISGINFNEVVSQLVELESQPILLLQSRKASLETVSAELSTLSVKLSGLQSAASKLSSLANFNVNSVSVTKSTSGIELLSATVNSSAVPGTSQVQVNQLAQAHSIASQGFVDDDTTAIASASGTFKFKVGNAGAETSISITNETTLVQLRDAINNANGSVQASILNDGSGSNPYRLVLASKNTGTANSVNITSNPTTLDFTNKQVEDAYANATNSYSGTVASNSGNNYLGTTNKTFLVEIVTGGDPGTATYKYSIDGGITFLGANGAAYNGSNAITTQTSLTNYIDGQGSSSTTEGENEGVQISFGASSGTLVAGDEFTIDVFNPTLQEAKDAVIEVGNLTISKSSNTISDVIQGVTLNLLQADSASTIDVTVVNDTSGIQSQIEGFISAYNDVIEYLQEQLSFDPEDPESNTAKPLLGDTTAVLLNRQLQNLITSAVPGASSSLNSLAKLGISTNEDTSKISLDSATFSAAIAANITNVTRLFVGIGVPSNSQIKFVSKTDETDSGSYGLFINTAPTRATIDADHAIQAGGITAQEVISVSFFSDATNSAISPTTAQITAAAGSTINDIVNALNSAFATQKIAASASNNSGAIRIRATEYGDDIKIQVHSDQDNSATQSGLGTADSTAKENTGVDIAGTINGFKANGKGAVLTSGSGFADDGLSIRAEVTTTGNFGTITVSSGVADRIASLIRRNIDTSTGTIRVRQDGIADSVESIDEEIERKGVLVAAFEERTRQQFQRLEVLLGQFQIQGNALTAGLTSIQNLQAQINNR</sequence>
<evidence type="ECO:0000256" key="4">
    <source>
        <dbReference type="ARBA" id="ARBA00023143"/>
    </source>
</evidence>
<keyword evidence="8" id="KW-0969">Cilium</keyword>
<comment type="function">
    <text evidence="5">Required for morphogenesis and for the elongation of the flagellar filament by facilitating polymerization of the flagellin monomers at the tip of growing filament. Forms a capping structure, which prevents flagellin subunits (transported through the central channel of the flagellum) from leaking out without polymerization at the distal end.</text>
</comment>
<dbReference type="EMBL" id="JAQOUE010000001">
    <property type="protein sequence ID" value="MDT7041835.1"/>
    <property type="molecule type" value="Genomic_DNA"/>
</dbReference>
<dbReference type="InterPro" id="IPR010809">
    <property type="entry name" value="FliD_C"/>
</dbReference>
<keyword evidence="8" id="KW-0966">Cell projection</keyword>
<name>A0ABU3K614_9BACT</name>
<dbReference type="PANTHER" id="PTHR30288">
    <property type="entry name" value="FLAGELLAR CAP/ASSEMBLY PROTEIN FLID"/>
    <property type="match status" value="1"/>
</dbReference>
<dbReference type="RefSeq" id="WP_313832183.1">
    <property type="nucleotide sequence ID" value="NZ_JAQOUE010000001.1"/>
</dbReference>
<dbReference type="Pfam" id="PF07196">
    <property type="entry name" value="Flagellin_IN"/>
    <property type="match status" value="1"/>
</dbReference>
<keyword evidence="3" id="KW-0175">Coiled coil</keyword>
<dbReference type="PANTHER" id="PTHR30288:SF0">
    <property type="entry name" value="FLAGELLAR HOOK-ASSOCIATED PROTEIN 2"/>
    <property type="match status" value="1"/>
</dbReference>
<keyword evidence="8" id="KW-0282">Flagellum</keyword>
<gene>
    <name evidence="8" type="primary">fliD</name>
    <name evidence="8" type="ORF">PPG34_05690</name>
</gene>
<dbReference type="InterPro" id="IPR010810">
    <property type="entry name" value="Flagellin_hook_IN_motif"/>
</dbReference>
<accession>A0ABU3K614</accession>
<dbReference type="Pfam" id="PF07195">
    <property type="entry name" value="FliD_C"/>
    <property type="match status" value="2"/>
</dbReference>
<feature type="domain" description="Flagellar hook-associated protein 2 C-terminal" evidence="7">
    <location>
        <begin position="687"/>
        <end position="759"/>
    </location>
</feature>
<evidence type="ECO:0000256" key="2">
    <source>
        <dbReference type="ARBA" id="ARBA00011255"/>
    </source>
</evidence>
<reference evidence="8 9" key="1">
    <citation type="journal article" date="2023" name="ISME J.">
        <title>Cultivation and genomic characterization of novel and ubiquitous marine nitrite-oxidizing bacteria from the Nitrospirales.</title>
        <authorList>
            <person name="Mueller A.J."/>
            <person name="Daebeler A."/>
            <person name="Herbold C.W."/>
            <person name="Kirkegaard R.H."/>
            <person name="Daims H."/>
        </authorList>
    </citation>
    <scope>NUCLEOTIDE SEQUENCE [LARGE SCALE GENOMIC DNA]</scope>
    <source>
        <strain evidence="8 9">EB</strain>
    </source>
</reference>
<dbReference type="Proteomes" id="UP001250932">
    <property type="component" value="Unassembled WGS sequence"/>
</dbReference>
<evidence type="ECO:0000256" key="1">
    <source>
        <dbReference type="ARBA" id="ARBA00009764"/>
    </source>
</evidence>
<keyword evidence="4 5" id="KW-0975">Bacterial flagellum</keyword>
<keyword evidence="5" id="KW-0964">Secreted</keyword>
<evidence type="ECO:0000313" key="8">
    <source>
        <dbReference type="EMBL" id="MDT7041835.1"/>
    </source>
</evidence>
<dbReference type="InterPro" id="IPR003481">
    <property type="entry name" value="FliD_N"/>
</dbReference>
<evidence type="ECO:0000256" key="5">
    <source>
        <dbReference type="RuleBase" id="RU362066"/>
    </source>
</evidence>
<evidence type="ECO:0000256" key="3">
    <source>
        <dbReference type="ARBA" id="ARBA00023054"/>
    </source>
</evidence>
<comment type="subcellular location">
    <subcellularLocation>
        <location evidence="5">Secreted</location>
    </subcellularLocation>
    <subcellularLocation>
        <location evidence="5">Bacterial flagellum</location>
    </subcellularLocation>
</comment>
<comment type="caution">
    <text evidence="8">The sequence shown here is derived from an EMBL/GenBank/DDBJ whole genome shotgun (WGS) entry which is preliminary data.</text>
</comment>